<evidence type="ECO:0000256" key="3">
    <source>
        <dbReference type="HAMAP-Rule" id="MF_00099"/>
    </source>
</evidence>
<dbReference type="PANTHER" id="PTHR42872:SF3">
    <property type="entry name" value="PROTEIN-GLUTAMATE METHYLESTERASE_PROTEIN-GLUTAMINE GLUTAMINASE 1"/>
    <property type="match status" value="1"/>
</dbReference>
<dbReference type="EC" id="3.5.1.44" evidence="3"/>
<dbReference type="GO" id="GO:0006935">
    <property type="term" value="P:chemotaxis"/>
    <property type="evidence" value="ECO:0007669"/>
    <property type="project" value="UniProtKB-UniRule"/>
</dbReference>
<dbReference type="Pfam" id="PF00072">
    <property type="entry name" value="Response_reg"/>
    <property type="match status" value="1"/>
</dbReference>
<dbReference type="InterPro" id="IPR035909">
    <property type="entry name" value="CheB_C"/>
</dbReference>
<dbReference type="SUPFAM" id="SSF52172">
    <property type="entry name" value="CheY-like"/>
    <property type="match status" value="1"/>
</dbReference>
<keyword evidence="9" id="KW-1185">Reference proteome</keyword>
<dbReference type="EC" id="3.1.1.61" evidence="3"/>
<organism evidence="8 9">
    <name type="scientific">Anaerobacillus alkalilacustris</name>
    <dbReference type="NCBI Taxonomy" id="393763"/>
    <lineage>
        <taxon>Bacteria</taxon>
        <taxon>Bacillati</taxon>
        <taxon>Bacillota</taxon>
        <taxon>Bacilli</taxon>
        <taxon>Bacillales</taxon>
        <taxon>Bacillaceae</taxon>
        <taxon>Anaerobacillus</taxon>
    </lineage>
</organism>
<dbReference type="GO" id="GO:0000156">
    <property type="term" value="F:phosphorelay response regulator activity"/>
    <property type="evidence" value="ECO:0007669"/>
    <property type="project" value="InterPro"/>
</dbReference>
<dbReference type="GO" id="GO:0005737">
    <property type="term" value="C:cytoplasm"/>
    <property type="evidence" value="ECO:0007669"/>
    <property type="project" value="UniProtKB-SubCell"/>
</dbReference>
<comment type="catalytic activity">
    <reaction evidence="2 3">
        <text>[protein]-L-glutamate 5-O-methyl ester + H2O = L-glutamyl-[protein] + methanol + H(+)</text>
        <dbReference type="Rhea" id="RHEA:23236"/>
        <dbReference type="Rhea" id="RHEA-COMP:10208"/>
        <dbReference type="Rhea" id="RHEA-COMP:10311"/>
        <dbReference type="ChEBI" id="CHEBI:15377"/>
        <dbReference type="ChEBI" id="CHEBI:15378"/>
        <dbReference type="ChEBI" id="CHEBI:17790"/>
        <dbReference type="ChEBI" id="CHEBI:29973"/>
        <dbReference type="ChEBI" id="CHEBI:82795"/>
        <dbReference type="EC" id="3.1.1.61"/>
    </reaction>
</comment>
<dbReference type="PANTHER" id="PTHR42872">
    <property type="entry name" value="PROTEIN-GLUTAMATE METHYLESTERASE/PROTEIN-GLUTAMINE GLUTAMINASE"/>
    <property type="match status" value="1"/>
</dbReference>
<dbReference type="Pfam" id="PF01339">
    <property type="entry name" value="CheB_methylest"/>
    <property type="match status" value="1"/>
</dbReference>
<reference evidence="8 9" key="1">
    <citation type="submission" date="2016-10" db="EMBL/GenBank/DDBJ databases">
        <title>Draft genome sequences of four alkaliphilic bacteria belonging to the Anaerobacillus genus.</title>
        <authorList>
            <person name="Bassil N.M."/>
            <person name="Lloyd J.R."/>
        </authorList>
    </citation>
    <scope>NUCLEOTIDE SEQUENCE [LARGE SCALE GENOMIC DNA]</scope>
    <source>
        <strain evidence="8 9">DSM 18345</strain>
    </source>
</reference>
<dbReference type="CDD" id="cd16432">
    <property type="entry name" value="CheB_Rec"/>
    <property type="match status" value="1"/>
</dbReference>
<dbReference type="CDD" id="cd17541">
    <property type="entry name" value="REC_CheB-like"/>
    <property type="match status" value="1"/>
</dbReference>
<dbReference type="Proteomes" id="UP000179524">
    <property type="component" value="Unassembled WGS sequence"/>
</dbReference>
<dbReference type="SUPFAM" id="SSF52738">
    <property type="entry name" value="Methylesterase CheB, C-terminal domain"/>
    <property type="match status" value="1"/>
</dbReference>
<name>A0A1S2LLE9_9BACI</name>
<evidence type="ECO:0000259" key="6">
    <source>
        <dbReference type="PROSITE" id="PS50110"/>
    </source>
</evidence>
<gene>
    <name evidence="3" type="primary">cheB</name>
    <name evidence="8" type="ORF">BKP37_11605</name>
</gene>
<evidence type="ECO:0000256" key="2">
    <source>
        <dbReference type="ARBA" id="ARBA00048267"/>
    </source>
</evidence>
<dbReference type="RefSeq" id="WP_071309937.1">
    <property type="nucleotide sequence ID" value="NZ_MLQR01000029.1"/>
</dbReference>
<dbReference type="InterPro" id="IPR001789">
    <property type="entry name" value="Sig_transdc_resp-reg_receiver"/>
</dbReference>
<feature type="active site" evidence="3 4">
    <location>
        <position position="188"/>
    </location>
</feature>
<dbReference type="GO" id="GO:0008984">
    <property type="term" value="F:protein-glutamate methylesterase activity"/>
    <property type="evidence" value="ECO:0007669"/>
    <property type="project" value="UniProtKB-UniRule"/>
</dbReference>
<comment type="function">
    <text evidence="3">Involved in chemotaxis. Part of a chemotaxis signal transduction system that modulates chemotaxis in response to various stimuli. Catalyzes the demethylation of specific methylglutamate residues introduced into the chemoreceptors (methyl-accepting chemotaxis proteins or MCP) by CheR. Also mediates the irreversible deamidation of specific glutamine residues to glutamic acid.</text>
</comment>
<protein>
    <recommendedName>
        <fullName evidence="3">Protein-glutamate methylesterase/protein-glutamine glutaminase</fullName>
        <ecNumber evidence="3">3.1.1.61</ecNumber>
        <ecNumber evidence="3">3.5.1.44</ecNumber>
    </recommendedName>
</protein>
<dbReference type="NCBIfam" id="NF001965">
    <property type="entry name" value="PRK00742.1"/>
    <property type="match status" value="1"/>
</dbReference>
<dbReference type="PIRSF" id="PIRSF000876">
    <property type="entry name" value="RR_chemtxs_CheB"/>
    <property type="match status" value="1"/>
</dbReference>
<feature type="domain" description="CheB-type methylesterase" evidence="7">
    <location>
        <begin position="149"/>
        <end position="341"/>
    </location>
</feature>
<comment type="catalytic activity">
    <reaction evidence="3">
        <text>L-glutaminyl-[protein] + H2O = L-glutamyl-[protein] + NH4(+)</text>
        <dbReference type="Rhea" id="RHEA:16441"/>
        <dbReference type="Rhea" id="RHEA-COMP:10207"/>
        <dbReference type="Rhea" id="RHEA-COMP:10208"/>
        <dbReference type="ChEBI" id="CHEBI:15377"/>
        <dbReference type="ChEBI" id="CHEBI:28938"/>
        <dbReference type="ChEBI" id="CHEBI:29973"/>
        <dbReference type="ChEBI" id="CHEBI:30011"/>
        <dbReference type="EC" id="3.5.1.44"/>
    </reaction>
</comment>
<evidence type="ECO:0000259" key="7">
    <source>
        <dbReference type="PROSITE" id="PS50122"/>
    </source>
</evidence>
<feature type="domain" description="Response regulatory" evidence="6">
    <location>
        <begin position="1"/>
        <end position="108"/>
    </location>
</feature>
<comment type="domain">
    <text evidence="3">Contains a C-terminal catalytic domain, and an N-terminal region which modulates catalytic activity.</text>
</comment>
<dbReference type="Gene3D" id="3.40.50.2300">
    <property type="match status" value="1"/>
</dbReference>
<feature type="active site" evidence="3 4">
    <location>
        <position position="161"/>
    </location>
</feature>
<comment type="subcellular location">
    <subcellularLocation>
        <location evidence="3">Cytoplasm</location>
    </subcellularLocation>
</comment>
<dbReference type="SMART" id="SM00448">
    <property type="entry name" value="REC"/>
    <property type="match status" value="1"/>
</dbReference>
<evidence type="ECO:0000313" key="9">
    <source>
        <dbReference type="Proteomes" id="UP000179524"/>
    </source>
</evidence>
<dbReference type="InterPro" id="IPR011006">
    <property type="entry name" value="CheY-like_superfamily"/>
</dbReference>
<dbReference type="EMBL" id="MLQR01000029">
    <property type="protein sequence ID" value="OIJ13339.1"/>
    <property type="molecule type" value="Genomic_DNA"/>
</dbReference>
<comment type="caution">
    <text evidence="8">The sequence shown here is derived from an EMBL/GenBank/DDBJ whole genome shotgun (WGS) entry which is preliminary data.</text>
</comment>
<evidence type="ECO:0000313" key="8">
    <source>
        <dbReference type="EMBL" id="OIJ13339.1"/>
    </source>
</evidence>
<comment type="PTM">
    <text evidence="3">Phosphorylated by CheA. Phosphorylation of the N-terminal regulatory domain activates the methylesterase activity.</text>
</comment>
<dbReference type="HAMAP" id="MF_00099">
    <property type="entry name" value="CheB_chemtxs"/>
    <property type="match status" value="1"/>
</dbReference>
<dbReference type="PROSITE" id="PS50110">
    <property type="entry name" value="RESPONSE_REGULATORY"/>
    <property type="match status" value="1"/>
</dbReference>
<keyword evidence="3 4" id="KW-0145">Chemotaxis</keyword>
<feature type="active site" evidence="3 4">
    <location>
        <position position="284"/>
    </location>
</feature>
<evidence type="ECO:0000256" key="4">
    <source>
        <dbReference type="PROSITE-ProRule" id="PRU00050"/>
    </source>
</evidence>
<dbReference type="InterPro" id="IPR000673">
    <property type="entry name" value="Sig_transdc_resp-reg_Me-estase"/>
</dbReference>
<dbReference type="AlphaFoldDB" id="A0A1S2LLE9"/>
<evidence type="ECO:0000256" key="5">
    <source>
        <dbReference type="PROSITE-ProRule" id="PRU00169"/>
    </source>
</evidence>
<dbReference type="InterPro" id="IPR008248">
    <property type="entry name" value="CheB-like"/>
</dbReference>
<keyword evidence="3" id="KW-0963">Cytoplasm</keyword>
<evidence type="ECO:0000256" key="1">
    <source>
        <dbReference type="ARBA" id="ARBA00022801"/>
    </source>
</evidence>
<dbReference type="Gene3D" id="3.40.50.180">
    <property type="entry name" value="Methylesterase CheB, C-terminal domain"/>
    <property type="match status" value="1"/>
</dbReference>
<proteinExistence type="inferred from homology"/>
<sequence>MRKMLTDMLEEDNRIKVIATARNGADAIEKVRIHDPDVVTLDVEMPVMNGLEALQQIMKSTPKPVIMVSSTTKEGAENTVLAMSYGALDFIAKPSGAISLDLYKVQNELIEKIHLAASVKLSKLLSTTQEKKKDLIVRKDHLVNNSSKKLLDKKIVAIGTSTGGPKALQKVLADLPADINAPILIVQHMPVGFTKSLAERLNRLSKLIVKEAEDGEVVKKGIAYIAPGGYHLKVRCIGTSLAIKLDQSPPENGHRPSVDTMLNSIAEIKDYSTVTVIMTGMGSDGTKGLLKLKESRNVVAIAEAEETAIVYGMPRSVIKTNKIDEIVHLDEIAQTIQKYCR</sequence>
<accession>A0A1S2LLE9</accession>
<feature type="modified residue" description="4-aspartylphosphate" evidence="3 5">
    <location>
        <position position="42"/>
    </location>
</feature>
<dbReference type="PROSITE" id="PS50122">
    <property type="entry name" value="CHEB"/>
    <property type="match status" value="1"/>
</dbReference>
<keyword evidence="1 3" id="KW-0378">Hydrolase</keyword>
<dbReference type="GO" id="GO:0050568">
    <property type="term" value="F:protein-glutamine glutaminase activity"/>
    <property type="evidence" value="ECO:0007669"/>
    <property type="project" value="UniProtKB-UniRule"/>
</dbReference>
<comment type="similarity">
    <text evidence="3">Belongs to the CheB family.</text>
</comment>
<keyword evidence="3 5" id="KW-0597">Phosphoprotein</keyword>